<gene>
    <name evidence="2" type="ORF">B0T18DRAFT_419470</name>
</gene>
<proteinExistence type="predicted"/>
<reference evidence="2" key="1">
    <citation type="submission" date="2023-06" db="EMBL/GenBank/DDBJ databases">
        <title>Genome-scale phylogeny and comparative genomics of the fungal order Sordariales.</title>
        <authorList>
            <consortium name="Lawrence Berkeley National Laboratory"/>
            <person name="Hensen N."/>
            <person name="Bonometti L."/>
            <person name="Westerberg I."/>
            <person name="Brannstrom I.O."/>
            <person name="Guillou S."/>
            <person name="Cros-Aarteil S."/>
            <person name="Calhoun S."/>
            <person name="Haridas S."/>
            <person name="Kuo A."/>
            <person name="Mondo S."/>
            <person name="Pangilinan J."/>
            <person name="Riley R."/>
            <person name="LaButti K."/>
            <person name="Andreopoulos B."/>
            <person name="Lipzen A."/>
            <person name="Chen C."/>
            <person name="Yanf M."/>
            <person name="Daum C."/>
            <person name="Ng V."/>
            <person name="Clum A."/>
            <person name="Steindorff A."/>
            <person name="Ohm R."/>
            <person name="Martin F."/>
            <person name="Silar P."/>
            <person name="Natvig D."/>
            <person name="Lalanne C."/>
            <person name="Gautier V."/>
            <person name="Ament-velasquez S.L."/>
            <person name="Kruys A."/>
            <person name="Hutchinson M.I."/>
            <person name="Powell A.J."/>
            <person name="Barry K."/>
            <person name="Miller A.N."/>
            <person name="Grigoriev I.V."/>
            <person name="Debuchy R."/>
            <person name="Gladieux P."/>
            <person name="Thoren M.H."/>
            <person name="Johannesson H."/>
        </authorList>
    </citation>
    <scope>NUCLEOTIDE SEQUENCE</scope>
    <source>
        <strain evidence="2">SMH3187-1</strain>
    </source>
</reference>
<name>A0AA40K024_9PEZI</name>
<dbReference type="EMBL" id="JAUKUD010000006">
    <property type="protein sequence ID" value="KAK0741105.1"/>
    <property type="molecule type" value="Genomic_DNA"/>
</dbReference>
<dbReference type="AlphaFoldDB" id="A0AA40K024"/>
<feature type="domain" description="Lipocalin-like" evidence="1">
    <location>
        <begin position="13"/>
        <end position="160"/>
    </location>
</feature>
<dbReference type="Proteomes" id="UP001172155">
    <property type="component" value="Unassembled WGS sequence"/>
</dbReference>
<evidence type="ECO:0000313" key="3">
    <source>
        <dbReference type="Proteomes" id="UP001172155"/>
    </source>
</evidence>
<protein>
    <submittedName>
        <fullName evidence="2">Lipocalin-like domain-containing protein</fullName>
    </submittedName>
</protein>
<dbReference type="InterPro" id="IPR024311">
    <property type="entry name" value="Lipocalin-like"/>
</dbReference>
<evidence type="ECO:0000259" key="1">
    <source>
        <dbReference type="Pfam" id="PF13924"/>
    </source>
</evidence>
<dbReference type="Pfam" id="PF13924">
    <property type="entry name" value="Lipocalin_5"/>
    <property type="match status" value="1"/>
</dbReference>
<sequence length="163" mass="17774">MVKSTDLIASLAGTYSLLNNTVTNLTTSAPLPSTWGTSPSGLLTYTRYGHMSAVMSATHPPWRPTDIRWPPKDSDPPTSWELVGRHSMSYAGPFALNASVANTEREGQLLHGPIVAASVPVMIGETQARNYAVVEEGDEVLLNVWLVSQGLRSEVWWKRIVKG</sequence>
<comment type="caution">
    <text evidence="2">The sequence shown here is derived from an EMBL/GenBank/DDBJ whole genome shotgun (WGS) entry which is preliminary data.</text>
</comment>
<keyword evidence="3" id="KW-1185">Reference proteome</keyword>
<organism evidence="2 3">
    <name type="scientific">Schizothecium vesticola</name>
    <dbReference type="NCBI Taxonomy" id="314040"/>
    <lineage>
        <taxon>Eukaryota</taxon>
        <taxon>Fungi</taxon>
        <taxon>Dikarya</taxon>
        <taxon>Ascomycota</taxon>
        <taxon>Pezizomycotina</taxon>
        <taxon>Sordariomycetes</taxon>
        <taxon>Sordariomycetidae</taxon>
        <taxon>Sordariales</taxon>
        <taxon>Schizotheciaceae</taxon>
        <taxon>Schizothecium</taxon>
    </lineage>
</organism>
<evidence type="ECO:0000313" key="2">
    <source>
        <dbReference type="EMBL" id="KAK0741105.1"/>
    </source>
</evidence>
<accession>A0AA40K024</accession>